<evidence type="ECO:0000256" key="2">
    <source>
        <dbReference type="ARBA" id="ARBA00006574"/>
    </source>
</evidence>
<reference evidence="8 9" key="1">
    <citation type="submission" date="2024-06" db="EMBL/GenBank/DDBJ databases">
        <title>A chromosome level genome sequence of Diviner's sage (Salvia divinorum).</title>
        <authorList>
            <person name="Ford S.A."/>
            <person name="Ro D.-K."/>
            <person name="Ness R.W."/>
            <person name="Phillips M.A."/>
        </authorList>
    </citation>
    <scope>NUCLEOTIDE SEQUENCE [LARGE SCALE GENOMIC DNA]</scope>
    <source>
        <strain evidence="8">SAF-2024a</strain>
        <tissue evidence="8">Leaf</tissue>
    </source>
</reference>
<evidence type="ECO:0000256" key="3">
    <source>
        <dbReference type="ARBA" id="ARBA00022692"/>
    </source>
</evidence>
<dbReference type="Proteomes" id="UP001567538">
    <property type="component" value="Unassembled WGS sequence"/>
</dbReference>
<keyword evidence="5" id="KW-1133">Transmembrane helix</keyword>
<keyword evidence="4" id="KW-0611">Plant defense</keyword>
<comment type="similarity">
    <text evidence="2">Belongs to the MLO family.</text>
</comment>
<accession>A0ABD1HW50</accession>
<dbReference type="AlphaFoldDB" id="A0ABD1HW50"/>
<evidence type="ECO:0000256" key="4">
    <source>
        <dbReference type="ARBA" id="ARBA00022821"/>
    </source>
</evidence>
<dbReference type="Pfam" id="PF03094">
    <property type="entry name" value="Mlo"/>
    <property type="match status" value="1"/>
</dbReference>
<evidence type="ECO:0000313" key="8">
    <source>
        <dbReference type="EMBL" id="KAL1560695.1"/>
    </source>
</evidence>
<keyword evidence="3" id="KW-0812">Transmembrane</keyword>
<comment type="caution">
    <text evidence="8">The sequence shown here is derived from an EMBL/GenBank/DDBJ whole genome shotgun (WGS) entry which is preliminary data.</text>
</comment>
<keyword evidence="7" id="KW-0568">Pathogenesis-related protein</keyword>
<dbReference type="InterPro" id="IPR004326">
    <property type="entry name" value="Mlo"/>
</dbReference>
<keyword evidence="6" id="KW-0472">Membrane</keyword>
<evidence type="ECO:0000256" key="7">
    <source>
        <dbReference type="ARBA" id="ARBA00023265"/>
    </source>
</evidence>
<dbReference type="GO" id="GO:0016020">
    <property type="term" value="C:membrane"/>
    <property type="evidence" value="ECO:0007669"/>
    <property type="project" value="UniProtKB-SubCell"/>
</dbReference>
<dbReference type="GO" id="GO:0006952">
    <property type="term" value="P:defense response"/>
    <property type="evidence" value="ECO:0007669"/>
    <property type="project" value="UniProtKB-KW"/>
</dbReference>
<evidence type="ECO:0000313" key="9">
    <source>
        <dbReference type="Proteomes" id="UP001567538"/>
    </source>
</evidence>
<organism evidence="8 9">
    <name type="scientific">Salvia divinorum</name>
    <name type="common">Maria pastora</name>
    <name type="synonym">Diviner's sage</name>
    <dbReference type="NCBI Taxonomy" id="28513"/>
    <lineage>
        <taxon>Eukaryota</taxon>
        <taxon>Viridiplantae</taxon>
        <taxon>Streptophyta</taxon>
        <taxon>Embryophyta</taxon>
        <taxon>Tracheophyta</taxon>
        <taxon>Spermatophyta</taxon>
        <taxon>Magnoliopsida</taxon>
        <taxon>eudicotyledons</taxon>
        <taxon>Gunneridae</taxon>
        <taxon>Pentapetalae</taxon>
        <taxon>asterids</taxon>
        <taxon>lamiids</taxon>
        <taxon>Lamiales</taxon>
        <taxon>Lamiaceae</taxon>
        <taxon>Nepetoideae</taxon>
        <taxon>Mentheae</taxon>
        <taxon>Salviinae</taxon>
        <taxon>Salvia</taxon>
        <taxon>Salvia subgen. Calosphace</taxon>
    </lineage>
</organism>
<evidence type="ECO:0000256" key="1">
    <source>
        <dbReference type="ARBA" id="ARBA00004141"/>
    </source>
</evidence>
<dbReference type="PANTHER" id="PTHR31942:SF128">
    <property type="entry name" value="MLO-LIKE PROTEIN"/>
    <property type="match status" value="1"/>
</dbReference>
<comment type="subcellular location">
    <subcellularLocation>
        <location evidence="1">Membrane</location>
        <topology evidence="1">Multi-pass membrane protein</topology>
    </subcellularLocation>
</comment>
<evidence type="ECO:0000256" key="5">
    <source>
        <dbReference type="ARBA" id="ARBA00022989"/>
    </source>
</evidence>
<proteinExistence type="inferred from homology"/>
<dbReference type="EMBL" id="JBEAFC010000004">
    <property type="protein sequence ID" value="KAL1560695.1"/>
    <property type="molecule type" value="Genomic_DNA"/>
</dbReference>
<name>A0ABD1HW50_SALDI</name>
<sequence>MRPWKAWEDEAKTVEYQYYNDPVRFRFARETSFGRRHLHFWSRAPLLLWIECFFRQFFPSVAKVDYLHLGMDLRFLSHCWNKPCIMVLCCLASPHKHQWVLLPLLATTHPLSIILLE</sequence>
<evidence type="ECO:0000256" key="6">
    <source>
        <dbReference type="ARBA" id="ARBA00023136"/>
    </source>
</evidence>
<protein>
    <submittedName>
        <fullName evidence="8">MLO-like protein 6 isoform X3</fullName>
    </submittedName>
</protein>
<keyword evidence="9" id="KW-1185">Reference proteome</keyword>
<gene>
    <name evidence="8" type="ORF">AAHA92_10878</name>
</gene>
<dbReference type="PANTHER" id="PTHR31942">
    <property type="entry name" value="MLO-LIKE PROTEIN 1"/>
    <property type="match status" value="1"/>
</dbReference>